<comment type="caution">
    <text evidence="9">The sequence shown here is derived from an EMBL/GenBank/DDBJ whole genome shotgun (WGS) entry which is preliminary data.</text>
</comment>
<reference evidence="9" key="1">
    <citation type="submission" date="2021-07" db="EMBL/GenBank/DDBJ databases">
        <authorList>
            <person name="Branca A.L. A."/>
        </authorList>
    </citation>
    <scope>NUCLEOTIDE SEQUENCE</scope>
</reference>
<evidence type="ECO:0000259" key="8">
    <source>
        <dbReference type="Pfam" id="PF04101"/>
    </source>
</evidence>
<evidence type="ECO:0000256" key="6">
    <source>
        <dbReference type="ARBA" id="ARBA00048184"/>
    </source>
</evidence>
<name>A0A9W4IWC7_9EURO</name>
<comment type="catalytic activity">
    <reaction evidence="6">
        <text>an N-acetyl-alpha-D-glucosaminyl-diphospho-di-trans,poly-cis-dolichol + UDP-N-acetyl-alpha-D-glucosamine = an N,N'-diacetylchitobiosyl-diphospho-di-trans,poly-cis-dolichol + UDP + H(+)</text>
        <dbReference type="Rhea" id="RHEA:23380"/>
        <dbReference type="Rhea" id="RHEA-COMP:19507"/>
        <dbReference type="Rhea" id="RHEA-COMP:19510"/>
        <dbReference type="ChEBI" id="CHEBI:15378"/>
        <dbReference type="ChEBI" id="CHEBI:57269"/>
        <dbReference type="ChEBI" id="CHEBI:57705"/>
        <dbReference type="ChEBI" id="CHEBI:58223"/>
        <dbReference type="ChEBI" id="CHEBI:58427"/>
        <dbReference type="EC" id="2.4.1.141"/>
    </reaction>
</comment>
<keyword evidence="7" id="KW-0328">Glycosyltransferase</keyword>
<comment type="subunit">
    <text evidence="1 7">Heterodimer with ALG14 to form a functional enzyme.</text>
</comment>
<evidence type="ECO:0000256" key="2">
    <source>
        <dbReference type="ARBA" id="ARBA00012614"/>
    </source>
</evidence>
<evidence type="ECO:0000256" key="5">
    <source>
        <dbReference type="ARBA" id="ARBA00032061"/>
    </source>
</evidence>
<dbReference type="OrthoDB" id="4201669at2759"/>
<feature type="domain" description="Glycosyl transferase family 28 C-terminal" evidence="8">
    <location>
        <begin position="4"/>
        <end position="164"/>
    </location>
</feature>
<dbReference type="InterPro" id="IPR052474">
    <property type="entry name" value="UDP-GlcNAc_transferase"/>
</dbReference>
<dbReference type="GO" id="GO:0006488">
    <property type="term" value="P:dolichol-linked oligosaccharide biosynthetic process"/>
    <property type="evidence" value="ECO:0007669"/>
    <property type="project" value="TreeGrafter"/>
</dbReference>
<sequence length="183" mass="20125">MKLCFVTVGATASFEKLLEQVLTLDFLQTLAERHYTHLLLQYGKDGEKIYKGFLDSGKSHHGLILGGFDFKSSIEPEMIMTTEREKQEQQRGLIICHAGSGTVLAGLRLGTPLIVVPNPDLADNHQQELADVLEQDNYAVSSTIQDIGSAIAKAELQKAEVFSSRSGNNTLLENISDQMGFLD</sequence>
<accession>A0A9W4IWC7</accession>
<dbReference type="GO" id="GO:0043541">
    <property type="term" value="C:UDP-N-acetylglucosamine transferase complex"/>
    <property type="evidence" value="ECO:0007669"/>
    <property type="project" value="TreeGrafter"/>
</dbReference>
<evidence type="ECO:0000256" key="4">
    <source>
        <dbReference type="ARBA" id="ARBA00024804"/>
    </source>
</evidence>
<evidence type="ECO:0000256" key="1">
    <source>
        <dbReference type="ARBA" id="ARBA00011198"/>
    </source>
</evidence>
<dbReference type="EC" id="2.4.1.141" evidence="2 7"/>
<dbReference type="Gene3D" id="3.40.50.2000">
    <property type="entry name" value="Glycogen Phosphorylase B"/>
    <property type="match status" value="1"/>
</dbReference>
<dbReference type="PANTHER" id="PTHR47043">
    <property type="entry name" value="UDP-N-ACETYLGLUCOSAMINE TRANSFERASE SUBUNIT ALG13"/>
    <property type="match status" value="1"/>
</dbReference>
<gene>
    <name evidence="7" type="primary">ALG13</name>
    <name evidence="9" type="ORF">PSALAMII_LOCUS3290</name>
</gene>
<keyword evidence="7" id="KW-0808">Transferase</keyword>
<protein>
    <recommendedName>
        <fullName evidence="3 7">UDP-N-acetylglucosamine transferase subunit ALG13</fullName>
        <ecNumber evidence="2 7">2.4.1.141</ecNumber>
    </recommendedName>
    <alternativeName>
        <fullName evidence="5 7">Asparagine-linked glycosylation protein 13</fullName>
    </alternativeName>
</protein>
<keyword evidence="7" id="KW-0256">Endoplasmic reticulum</keyword>
<evidence type="ECO:0000256" key="3">
    <source>
        <dbReference type="ARBA" id="ARBA00017468"/>
    </source>
</evidence>
<comment type="subcellular location">
    <subcellularLocation>
        <location evidence="7">Endoplasmic reticulum</location>
    </subcellularLocation>
</comment>
<evidence type="ECO:0000313" key="10">
    <source>
        <dbReference type="Proteomes" id="UP001152592"/>
    </source>
</evidence>
<dbReference type="GO" id="GO:0004577">
    <property type="term" value="F:N-acetylglucosaminyldiphosphodolichol N-acetylglucosaminyltransferase activity"/>
    <property type="evidence" value="ECO:0007669"/>
    <property type="project" value="UniProtKB-EC"/>
</dbReference>
<dbReference type="Proteomes" id="UP001152592">
    <property type="component" value="Unassembled WGS sequence"/>
</dbReference>
<comment type="similarity">
    <text evidence="7">Belongs to the glycosyltransferase 28 family.</text>
</comment>
<evidence type="ECO:0000256" key="7">
    <source>
        <dbReference type="RuleBase" id="RU362128"/>
    </source>
</evidence>
<organism evidence="9 10">
    <name type="scientific">Penicillium salamii</name>
    <dbReference type="NCBI Taxonomy" id="1612424"/>
    <lineage>
        <taxon>Eukaryota</taxon>
        <taxon>Fungi</taxon>
        <taxon>Dikarya</taxon>
        <taxon>Ascomycota</taxon>
        <taxon>Pezizomycotina</taxon>
        <taxon>Eurotiomycetes</taxon>
        <taxon>Eurotiomycetidae</taxon>
        <taxon>Eurotiales</taxon>
        <taxon>Aspergillaceae</taxon>
        <taxon>Penicillium</taxon>
    </lineage>
</organism>
<dbReference type="Pfam" id="PF04101">
    <property type="entry name" value="Glyco_tran_28_C"/>
    <property type="match status" value="1"/>
</dbReference>
<evidence type="ECO:0000313" key="9">
    <source>
        <dbReference type="EMBL" id="CAG8356076.1"/>
    </source>
</evidence>
<dbReference type="InterPro" id="IPR007235">
    <property type="entry name" value="Glyco_trans_28_C"/>
</dbReference>
<proteinExistence type="inferred from homology"/>
<comment type="function">
    <text evidence="4 7">Involved in protein N-glycosylation. Essential for the second step of the dolichol-linked oligosaccharide pathway.</text>
</comment>
<dbReference type="SUPFAM" id="SSF53756">
    <property type="entry name" value="UDP-Glycosyltransferase/glycogen phosphorylase"/>
    <property type="match status" value="1"/>
</dbReference>
<dbReference type="AlphaFoldDB" id="A0A9W4IWC7"/>
<dbReference type="PANTHER" id="PTHR47043:SF1">
    <property type="entry name" value="UDP-N-ACETYLGLUCOSAMINE TRANSFERASE SUBUNIT ALG13"/>
    <property type="match status" value="1"/>
</dbReference>
<dbReference type="EMBL" id="CAJVPD010000144">
    <property type="protein sequence ID" value="CAG8356076.1"/>
    <property type="molecule type" value="Genomic_DNA"/>
</dbReference>